<dbReference type="AlphaFoldDB" id="A0A7S4GPT6"/>
<keyword evidence="2" id="KW-0732">Signal</keyword>
<organism evidence="3">
    <name type="scientific">Oxyrrhis marina</name>
    <name type="common">Dinoflagellate</name>
    <dbReference type="NCBI Taxonomy" id="2969"/>
    <lineage>
        <taxon>Eukaryota</taxon>
        <taxon>Sar</taxon>
        <taxon>Alveolata</taxon>
        <taxon>Dinophyceae</taxon>
        <taxon>Oxyrrhinales</taxon>
        <taxon>Oxyrrhinaceae</taxon>
        <taxon>Oxyrrhis</taxon>
    </lineage>
</organism>
<name>A0A7S4GPT6_OXYMA</name>
<evidence type="ECO:0000256" key="1">
    <source>
        <dbReference type="SAM" id="Coils"/>
    </source>
</evidence>
<sequence>MRVLLSVAAAALGSTLELGAEEVVAQLGAAQRDWAKEVGPDLEHLSQTQHTALLQVEEPEEGGEDEEGGKKVCCKRLKRAKKMFKKVHAEATGYYQTQRTALLSISTQMTEAEDLQQQIADAKKEAEKNIKKAARDRRQQCEAGEKFGTNLAELRGMLGQSTGAQMSLLMAQSRKLTRRSRGSQALEKAGLLDEGDAIRSHVEPAVLLHSRSVLHAVRNLAACEATAEDHAPSEEKCKKQKEKLQKEWTRAYETLTQLQSAASGDCEDTTVEEGYKAELQRLVEELNKKKLARIESVKEQQAELQKVQDGLAEAEPLLVELDKSIRNLRKECKMLTLSTDYLGKVRKLVDACKKCPGMKVTFNLPSGRTRLAIGQAIKFSNPSSKPVDQSFEMTFAEQPALLVGPLGRRGGHCAVAEVVSSSMEGLALGIREPACGYDNRHTKEDVAWIALQQGEFKTDQNVHFQVGRVSVTGLGPHEVAFTSDKYPMKGTEIVVVAALSSGNSGAWMTVRIKQVTPGGFSFVLNSEKQDGSNSYIEEVSFVAIPKGTGTIYGHHYEANLFPKSLTHKFNRYEFEEQEKPSVFASVSYRGREPAGIRMKVESGSKVSLMLDEPKDCWGNGAHTSEDVHLLVIDEVMK</sequence>
<evidence type="ECO:0000256" key="2">
    <source>
        <dbReference type="SAM" id="SignalP"/>
    </source>
</evidence>
<protein>
    <submittedName>
        <fullName evidence="3">Uncharacterized protein</fullName>
    </submittedName>
</protein>
<gene>
    <name evidence="3" type="ORF">OMAR00294_LOCUS2412</name>
</gene>
<proteinExistence type="predicted"/>
<evidence type="ECO:0000313" key="3">
    <source>
        <dbReference type="EMBL" id="CAE0843282.1"/>
    </source>
</evidence>
<dbReference type="EMBL" id="HBJB01002949">
    <property type="protein sequence ID" value="CAE0843282.1"/>
    <property type="molecule type" value="Transcribed_RNA"/>
</dbReference>
<feature type="signal peptide" evidence="2">
    <location>
        <begin position="1"/>
        <end position="19"/>
    </location>
</feature>
<feature type="chain" id="PRO_5031018544" evidence="2">
    <location>
        <begin position="20"/>
        <end position="637"/>
    </location>
</feature>
<feature type="coiled-coil region" evidence="1">
    <location>
        <begin position="105"/>
        <end position="143"/>
    </location>
</feature>
<reference evidence="3" key="1">
    <citation type="submission" date="2021-01" db="EMBL/GenBank/DDBJ databases">
        <authorList>
            <person name="Corre E."/>
            <person name="Pelletier E."/>
            <person name="Niang G."/>
            <person name="Scheremetjew M."/>
            <person name="Finn R."/>
            <person name="Kale V."/>
            <person name="Holt S."/>
            <person name="Cochrane G."/>
            <person name="Meng A."/>
            <person name="Brown T."/>
            <person name="Cohen L."/>
        </authorList>
    </citation>
    <scope>NUCLEOTIDE SEQUENCE</scope>
    <source>
        <strain evidence="3">LB1974</strain>
    </source>
</reference>
<keyword evidence="1" id="KW-0175">Coiled coil</keyword>
<accession>A0A7S4GPT6</accession>